<proteinExistence type="predicted"/>
<name>E4Z6S5_OIKDI</name>
<reference evidence="1" key="1">
    <citation type="journal article" date="2010" name="Science">
        <title>Plasticity of animal genome architecture unmasked by rapid evolution of a pelagic tunicate.</title>
        <authorList>
            <person name="Denoeud F."/>
            <person name="Henriet S."/>
            <person name="Mungpakdee S."/>
            <person name="Aury J.M."/>
            <person name="Da Silva C."/>
            <person name="Brinkmann H."/>
            <person name="Mikhaleva J."/>
            <person name="Olsen L.C."/>
            <person name="Jubin C."/>
            <person name="Canestro C."/>
            <person name="Bouquet J.M."/>
            <person name="Danks G."/>
            <person name="Poulain J."/>
            <person name="Campsteijn C."/>
            <person name="Adamski M."/>
            <person name="Cross I."/>
            <person name="Yadetie F."/>
            <person name="Muffato M."/>
            <person name="Louis A."/>
            <person name="Butcher S."/>
            <person name="Tsagkogeorga G."/>
            <person name="Konrad A."/>
            <person name="Singh S."/>
            <person name="Jensen M.F."/>
            <person name="Cong E.H."/>
            <person name="Eikeseth-Otteraa H."/>
            <person name="Noel B."/>
            <person name="Anthouard V."/>
            <person name="Porcel B.M."/>
            <person name="Kachouri-Lafond R."/>
            <person name="Nishino A."/>
            <person name="Ugolini M."/>
            <person name="Chourrout P."/>
            <person name="Nishida H."/>
            <person name="Aasland R."/>
            <person name="Huzurbazar S."/>
            <person name="Westhof E."/>
            <person name="Delsuc F."/>
            <person name="Lehrach H."/>
            <person name="Reinhardt R."/>
            <person name="Weissenbach J."/>
            <person name="Roy S.W."/>
            <person name="Artiguenave F."/>
            <person name="Postlethwait J.H."/>
            <person name="Manak J.R."/>
            <person name="Thompson E.M."/>
            <person name="Jaillon O."/>
            <person name="Du Pasquier L."/>
            <person name="Boudinot P."/>
            <person name="Liberles D.A."/>
            <person name="Volff J.N."/>
            <person name="Philippe H."/>
            <person name="Lenhard B."/>
            <person name="Roest Crollius H."/>
            <person name="Wincker P."/>
            <person name="Chourrout D."/>
        </authorList>
    </citation>
    <scope>NUCLEOTIDE SEQUENCE [LARGE SCALE GENOMIC DNA]</scope>
</reference>
<dbReference type="AlphaFoldDB" id="E4Z6S5"/>
<protein>
    <submittedName>
        <fullName evidence="1">Uncharacterized protein</fullName>
    </submittedName>
</protein>
<dbReference type="EMBL" id="FN658189">
    <property type="protein sequence ID" value="CBY43403.1"/>
    <property type="molecule type" value="Genomic_DNA"/>
</dbReference>
<sequence length="95" mass="10526">LFGTMTVDSGAISSFTSEEHLNSDVSSVRALATIQSLMKISVLRGQLESVRVTFVVFWALIYALRADHLCLGQSKTKPELRSIQLFPNFYAIMAT</sequence>
<gene>
    <name evidence="1" type="ORF">GSOID_T00027996001</name>
</gene>
<feature type="non-terminal residue" evidence="1">
    <location>
        <position position="1"/>
    </location>
</feature>
<organism evidence="1">
    <name type="scientific">Oikopleura dioica</name>
    <name type="common">Tunicate</name>
    <dbReference type="NCBI Taxonomy" id="34765"/>
    <lineage>
        <taxon>Eukaryota</taxon>
        <taxon>Metazoa</taxon>
        <taxon>Chordata</taxon>
        <taxon>Tunicata</taxon>
        <taxon>Appendicularia</taxon>
        <taxon>Copelata</taxon>
        <taxon>Oikopleuridae</taxon>
        <taxon>Oikopleura</taxon>
    </lineage>
</organism>
<evidence type="ECO:0000313" key="1">
    <source>
        <dbReference type="EMBL" id="CBY43403.1"/>
    </source>
</evidence>
<dbReference type="Proteomes" id="UP000011014">
    <property type="component" value="Unassembled WGS sequence"/>
</dbReference>
<accession>E4Z6S5</accession>